<dbReference type="HOGENOM" id="CLU_107462_5_1_9"/>
<reference evidence="2 3" key="1">
    <citation type="journal article" date="2003" name="Nature">
        <title>Genome sequence of Bacillus cereus and comparative analysis with Bacillus anthracis.</title>
        <authorList>
            <person name="Ivanova N."/>
            <person name="Sorokin A."/>
            <person name="Anderson I."/>
            <person name="Galleron N."/>
            <person name="Candelon B."/>
            <person name="Kapatral V."/>
            <person name="Bhattacharyya A."/>
            <person name="Reznik G."/>
            <person name="Mikhailova N."/>
            <person name="Lapidus A."/>
            <person name="Chu L."/>
            <person name="Mazur M."/>
            <person name="Goltsman E."/>
            <person name="Larsen N."/>
            <person name="D'Souza M."/>
            <person name="Walunas T."/>
            <person name="Grechkin Y."/>
            <person name="Pusch G."/>
            <person name="Haselkorn R."/>
            <person name="Fonstein M."/>
            <person name="Ehrlich S.D."/>
            <person name="Overbeek R."/>
            <person name="Kyrpides N."/>
        </authorList>
    </citation>
    <scope>NUCLEOTIDE SEQUENCE [LARGE SCALE GENOMIC DNA]</scope>
    <source>
        <strain evidence="3">ATCC 14579 / DSM 31 / CCUG 7414 / JCM 2152 / NBRC 15305 / NCIMB 9373 / NCTC 2599 / NRRL B-3711</strain>
    </source>
</reference>
<proteinExistence type="predicted"/>
<keyword evidence="3" id="KW-1185">Reference proteome</keyword>
<accession>Q81EU3</accession>
<dbReference type="Gene3D" id="2.30.30.290">
    <property type="entry name" value="YopX-like domains"/>
    <property type="match status" value="1"/>
</dbReference>
<dbReference type="KEGG" id="bce:BC1871"/>
<gene>
    <name evidence="2" type="ordered locus">BC_1871</name>
</gene>
<dbReference type="OrthoDB" id="1809393at2"/>
<feature type="domain" description="YopX protein" evidence="1">
    <location>
        <begin position="13"/>
        <end position="131"/>
    </location>
</feature>
<dbReference type="Pfam" id="PF09643">
    <property type="entry name" value="YopX"/>
    <property type="match status" value="1"/>
</dbReference>
<dbReference type="InterPro" id="IPR023385">
    <property type="entry name" value="YopX-like_C"/>
</dbReference>
<name>Q81EU3_BACCR</name>
<dbReference type="GeneID" id="99618092"/>
<dbReference type="SUPFAM" id="SSF159006">
    <property type="entry name" value="YopX-like"/>
    <property type="match status" value="1"/>
</dbReference>
<sequence length="133" mass="15361">MKEIKFKAHDGEQWIYSECVSKDKEGNWWILDEESDGWNMCSEPKQCTGLIDKNGKNIYFGDAVRWTRVIYTDCSRAEIKGTEVIEGTIGWLVSILAIKTEEFSRLLPPHLVEDQNEFELIGNGYDNLKVLKN</sequence>
<protein>
    <submittedName>
        <fullName evidence="2">Phage protein</fullName>
    </submittedName>
</protein>
<evidence type="ECO:0000313" key="2">
    <source>
        <dbReference type="EMBL" id="AAP08845.1"/>
    </source>
</evidence>
<dbReference type="RefSeq" id="WP_000658753.1">
    <property type="nucleotide sequence ID" value="NC_004722.1"/>
</dbReference>
<dbReference type="InterPro" id="IPR019096">
    <property type="entry name" value="YopX_protein"/>
</dbReference>
<dbReference type="PATRIC" id="fig|226900.8.peg.1870"/>
<organism evidence="2 3">
    <name type="scientific">Bacillus cereus (strain ATCC 14579 / DSM 31 / CCUG 7414 / JCM 2152 / NBRC 15305 / NCIMB 9373 / NCTC 2599 / NRRL B-3711)</name>
    <dbReference type="NCBI Taxonomy" id="226900"/>
    <lineage>
        <taxon>Bacteria</taxon>
        <taxon>Bacillati</taxon>
        <taxon>Bacillota</taxon>
        <taxon>Bacilli</taxon>
        <taxon>Bacillales</taxon>
        <taxon>Bacillaceae</taxon>
        <taxon>Bacillus</taxon>
        <taxon>Bacillus cereus group</taxon>
    </lineage>
</organism>
<evidence type="ECO:0000259" key="1">
    <source>
        <dbReference type="Pfam" id="PF09643"/>
    </source>
</evidence>
<dbReference type="Proteomes" id="UP000001417">
    <property type="component" value="Chromosome"/>
</dbReference>
<evidence type="ECO:0000313" key="3">
    <source>
        <dbReference type="Proteomes" id="UP000001417"/>
    </source>
</evidence>
<dbReference type="EMBL" id="AE016877">
    <property type="protein sequence ID" value="AAP08845.1"/>
    <property type="molecule type" value="Genomic_DNA"/>
</dbReference>
<dbReference type="KEGG" id="vg:1489117"/>
<dbReference type="AlphaFoldDB" id="Q81EU3"/>